<dbReference type="OrthoDB" id="1749943at2759"/>
<dbReference type="AlphaFoldDB" id="A0A5D3DV40"/>
<organism evidence="2 4">
    <name type="scientific">Cucumis melo var. makuwa</name>
    <name type="common">Oriental melon</name>
    <dbReference type="NCBI Taxonomy" id="1194695"/>
    <lineage>
        <taxon>Eukaryota</taxon>
        <taxon>Viridiplantae</taxon>
        <taxon>Streptophyta</taxon>
        <taxon>Embryophyta</taxon>
        <taxon>Tracheophyta</taxon>
        <taxon>Spermatophyta</taxon>
        <taxon>Magnoliopsida</taxon>
        <taxon>eudicotyledons</taxon>
        <taxon>Gunneridae</taxon>
        <taxon>Pentapetalae</taxon>
        <taxon>rosids</taxon>
        <taxon>fabids</taxon>
        <taxon>Cucurbitales</taxon>
        <taxon>Cucurbitaceae</taxon>
        <taxon>Benincaseae</taxon>
        <taxon>Cucumis</taxon>
    </lineage>
</organism>
<evidence type="ECO:0000313" key="1">
    <source>
        <dbReference type="EMBL" id="KAA0045178.1"/>
    </source>
</evidence>
<evidence type="ECO:0000313" key="3">
    <source>
        <dbReference type="Proteomes" id="UP000321393"/>
    </source>
</evidence>
<name>A0A5D3DV40_CUCMM</name>
<gene>
    <name evidence="2" type="ORF">E5676_scaffold325G00520</name>
    <name evidence="1" type="ORF">E6C27_scaffold30G001790</name>
</gene>
<evidence type="ECO:0000313" key="4">
    <source>
        <dbReference type="Proteomes" id="UP000321947"/>
    </source>
</evidence>
<dbReference type="Proteomes" id="UP000321947">
    <property type="component" value="Unassembled WGS sequence"/>
</dbReference>
<accession>A0A5D3DV40</accession>
<dbReference type="Proteomes" id="UP000321393">
    <property type="component" value="Unassembled WGS sequence"/>
</dbReference>
<evidence type="ECO:0000313" key="2">
    <source>
        <dbReference type="EMBL" id="TYK27374.1"/>
    </source>
</evidence>
<reference evidence="3 4" key="1">
    <citation type="submission" date="2019-08" db="EMBL/GenBank/DDBJ databases">
        <title>Draft genome sequences of two oriental melons (Cucumis melo L. var makuwa).</title>
        <authorList>
            <person name="Kwon S.-Y."/>
        </authorList>
    </citation>
    <scope>NUCLEOTIDE SEQUENCE [LARGE SCALE GENOMIC DNA]</scope>
    <source>
        <strain evidence="4">cv. Chang Bougi</strain>
        <strain evidence="3">cv. SW 3</strain>
        <tissue evidence="2">Leaf</tissue>
    </source>
</reference>
<sequence length="105" mass="11715">MMYNFPDKMVLAFNMLSPFMASRSVKNFLSHTASFAASQATTYSASIVESTIQLYFMLLHTTAPPFRVNTDLDVDFLASLSIWNTLNGCPVITSRIGLIPTDHPY</sequence>
<comment type="caution">
    <text evidence="2">The sequence shown here is derived from an EMBL/GenBank/DDBJ whole genome shotgun (WGS) entry which is preliminary data.</text>
</comment>
<dbReference type="EMBL" id="SSTE01014747">
    <property type="protein sequence ID" value="KAA0045178.1"/>
    <property type="molecule type" value="Genomic_DNA"/>
</dbReference>
<dbReference type="EMBL" id="SSTD01002800">
    <property type="protein sequence ID" value="TYK27374.1"/>
    <property type="molecule type" value="Genomic_DNA"/>
</dbReference>
<proteinExistence type="predicted"/>
<protein>
    <submittedName>
        <fullName evidence="2">Uncharacterized protein</fullName>
    </submittedName>
</protein>